<evidence type="ECO:0000256" key="13">
    <source>
        <dbReference type="ARBA" id="ARBA00022753"/>
    </source>
</evidence>
<feature type="binding site" evidence="25">
    <location>
        <position position="580"/>
    </location>
    <ligand>
        <name>ATP</name>
        <dbReference type="ChEBI" id="CHEBI:30616"/>
    </ligand>
</feature>
<keyword evidence="17 27" id="KW-1278">Translocase</keyword>
<dbReference type="SFLD" id="SFLDS00003">
    <property type="entry name" value="Haloacid_Dehalogenase"/>
    <property type="match status" value="1"/>
</dbReference>
<dbReference type="Pfam" id="PF16212">
    <property type="entry name" value="PhoLip_ATPase_C"/>
    <property type="match status" value="1"/>
</dbReference>
<accession>A0A8C1T3F5</accession>
<sequence>MLRRRLNRLCGGDEKRVDSRTIYVGHRPCPDTEAFIPSKFCDNRIVSSKYTVWNFLPKNLFEQFRRIANFYFLIIFLVQVIVDTPTSPVTSGLPLFFVITVTAIKQGYEDCLRHKADNEVNKYLVTVLEDGRSVKKESEKIKVGDVVEVVEDETFPCDLILLQSSREDGTCFVTTASLDGESNHKTHYTVPDTEKDLQALTATIECEQPQPDLYKFVGRMHIYKPEQEPAVRSLGPENLLLKGATLKNTKKIYGRPWHLLIRRIFDDEELHSSESLFVAFPFKGVSVYTGMETKMALNYQGKSQKRSAVEKSINAFLLVYLCILISKAVVCTTLKYVWQSKEGQDEPWYNQKTQKEKDTNMYLKMFTDFLSFMVLFNFIIPVSMYVTVEMQKFLGSFFITWDKDFFDPEIQEGALVNTSDLNEELGQVEYVFTDKTGTLTQNNMEFIECCIDGFQYKHRDTRSEVDGFTVTDGPVNKLQQKAGQEKEELFLRALCLCHTVQVKEAGSEEVLTDQVDGIDEMRPQLEEERGFIASSPDEIALVKGAMKYGFTFLGLESKSMKIKNRENNIEEYKLLHVLNFDPVRRRMSVIVQTKSGETLLFCKGADSSIFPRVKPEEVDRIRMHVERNATEGYRTLCVAFKQLSAEEYAVADTGLREARLALQDREEKLIAVYNQVETGMSLIGATAVEDRLQEEAAETMEALQGAGMKVWVLTGDKMETAKSTCYACRLFQRGTELLELTLRTLEDERLKREEKLRELLQEYHRKAVQDAPPVKAGVTRSWSTANQDYGFIIDGATLSLLMNPQHEVDASQYKSLFLQICQNCTAVLCCRMAPLQKAQIVKMVKTSKGSPITLSIGDGANDVSMILEAHVGIGIKGKEGRQAVRNSDYAIPKLKHLKKLLLAHGHLYYVRIAHLVQYFFYKNLCFILPQFLYQFFCGYSQQPLYDAAYLTMYNICFTSMPILAYSLLEQHISIEILLDNAPLYREIANNAMLRWRPFLYWTLLGIFQGLLFFFGVRFLFSNPALQDNGQVFGNWSYGTIVFTILVFTVTLKLALDTRHWTWINHFVIWGSLAFYVFFSFFWGGIIWPFLKQQRLYFVFANMLSSVSAWLVIIILIILSLLPEILLVVLRKPRGPHSRQVYLSLPFPFWILPFYHIHPILCYSP</sequence>
<feature type="binding site" evidence="25">
    <location>
        <position position="634"/>
    </location>
    <ligand>
        <name>ATP</name>
        <dbReference type="ChEBI" id="CHEBI:30616"/>
    </ligand>
</feature>
<feature type="transmembrane region" description="Helical" evidence="27">
    <location>
        <begin position="1066"/>
        <end position="1087"/>
    </location>
</feature>
<dbReference type="Pfam" id="PF16209">
    <property type="entry name" value="PhoLip_ATPase_N"/>
    <property type="match status" value="1"/>
</dbReference>
<feature type="transmembrane region" description="Helical" evidence="27">
    <location>
        <begin position="315"/>
        <end position="338"/>
    </location>
</feature>
<dbReference type="AlphaFoldDB" id="A0A8C1T3F5"/>
<comment type="catalytic activity">
    <reaction evidence="22">
        <text>a 1,2-diacyl-sn-glycero-3-phosphoethanolamine(out) + ATP + H2O = a 1,2-diacyl-sn-glycero-3-phosphoethanolamine(in) + ADP + phosphate + H(+)</text>
        <dbReference type="Rhea" id="RHEA:66132"/>
        <dbReference type="ChEBI" id="CHEBI:15377"/>
        <dbReference type="ChEBI" id="CHEBI:15378"/>
        <dbReference type="ChEBI" id="CHEBI:30616"/>
        <dbReference type="ChEBI" id="CHEBI:43474"/>
        <dbReference type="ChEBI" id="CHEBI:64612"/>
        <dbReference type="ChEBI" id="CHEBI:456216"/>
    </reaction>
    <physiologicalReaction direction="left-to-right" evidence="22">
        <dbReference type="Rhea" id="RHEA:66133"/>
    </physiologicalReaction>
</comment>
<feature type="transmembrane region" description="Helical" evidence="27">
    <location>
        <begin position="998"/>
        <end position="1020"/>
    </location>
</feature>
<dbReference type="Proteomes" id="UP000694700">
    <property type="component" value="Unplaced"/>
</dbReference>
<dbReference type="SUPFAM" id="SSF56784">
    <property type="entry name" value="HAD-like"/>
    <property type="match status" value="1"/>
</dbReference>
<dbReference type="GO" id="GO:0005789">
    <property type="term" value="C:endoplasmic reticulum membrane"/>
    <property type="evidence" value="ECO:0007669"/>
    <property type="project" value="UniProtKB-SubCell"/>
</dbReference>
<dbReference type="InterPro" id="IPR001757">
    <property type="entry name" value="P_typ_ATPase"/>
</dbReference>
<evidence type="ECO:0000256" key="24">
    <source>
        <dbReference type="PIRSR" id="PIRSR606539-1"/>
    </source>
</evidence>
<feature type="binding site" evidence="25">
    <location>
        <position position="436"/>
    </location>
    <ligand>
        <name>ATP</name>
        <dbReference type="ChEBI" id="CHEBI:30616"/>
    </ligand>
</feature>
<dbReference type="SUPFAM" id="SSF81653">
    <property type="entry name" value="Calcium ATPase, transduction domain A"/>
    <property type="match status" value="1"/>
</dbReference>
<proteinExistence type="inferred from homology"/>
<evidence type="ECO:0000313" key="31">
    <source>
        <dbReference type="Ensembl" id="ENSCCRP00015016902.1"/>
    </source>
</evidence>
<evidence type="ECO:0000256" key="2">
    <source>
        <dbReference type="ARBA" id="ARBA00004172"/>
    </source>
</evidence>
<feature type="transmembrane region" description="Helical" evidence="27">
    <location>
        <begin position="948"/>
        <end position="968"/>
    </location>
</feature>
<organism evidence="31 32">
    <name type="scientific">Cyprinus carpio</name>
    <name type="common">Common carp</name>
    <dbReference type="NCBI Taxonomy" id="7962"/>
    <lineage>
        <taxon>Eukaryota</taxon>
        <taxon>Metazoa</taxon>
        <taxon>Chordata</taxon>
        <taxon>Craniata</taxon>
        <taxon>Vertebrata</taxon>
        <taxon>Euteleostomi</taxon>
        <taxon>Actinopterygii</taxon>
        <taxon>Neopterygii</taxon>
        <taxon>Teleostei</taxon>
        <taxon>Ostariophysi</taxon>
        <taxon>Cypriniformes</taxon>
        <taxon>Cyprinidae</taxon>
        <taxon>Cyprininae</taxon>
        <taxon>Cyprinus</taxon>
    </lineage>
</organism>
<evidence type="ECO:0000256" key="21">
    <source>
        <dbReference type="ARBA" id="ARBA00034036"/>
    </source>
</evidence>
<feature type="binding site" evidence="25">
    <location>
        <position position="716"/>
    </location>
    <ligand>
        <name>ATP</name>
        <dbReference type="ChEBI" id="CHEBI:30616"/>
    </ligand>
</feature>
<name>A0A8C1T3F5_CYPCA</name>
<evidence type="ECO:0000256" key="25">
    <source>
        <dbReference type="PIRSR" id="PIRSR606539-2"/>
    </source>
</evidence>
<comment type="similarity">
    <text evidence="6 27">Belongs to the cation transport ATPase (P-type) (TC 3.A.3) family. Type IV subfamily.</text>
</comment>
<feature type="binding site" evidence="26">
    <location>
        <position position="862"/>
    </location>
    <ligand>
        <name>Mg(2+)</name>
        <dbReference type="ChEBI" id="CHEBI:18420"/>
    </ligand>
</feature>
<dbReference type="InterPro" id="IPR023214">
    <property type="entry name" value="HAD_sf"/>
</dbReference>
<feature type="transmembrane region" description="Helical" evidence="27">
    <location>
        <begin position="369"/>
        <end position="388"/>
    </location>
</feature>
<feature type="binding site" evidence="26">
    <location>
        <position position="436"/>
    </location>
    <ligand>
        <name>Mg(2+)</name>
        <dbReference type="ChEBI" id="CHEBI:18420"/>
    </ligand>
</feature>
<dbReference type="GO" id="GO:0005886">
    <property type="term" value="C:plasma membrane"/>
    <property type="evidence" value="ECO:0007669"/>
    <property type="project" value="UniProtKB-SubCell"/>
</dbReference>
<evidence type="ECO:0000256" key="23">
    <source>
        <dbReference type="ARBA" id="ARBA00051303"/>
    </source>
</evidence>
<dbReference type="GO" id="GO:0005524">
    <property type="term" value="F:ATP binding"/>
    <property type="evidence" value="ECO:0007669"/>
    <property type="project" value="UniProtKB-UniRule"/>
</dbReference>
<keyword evidence="9" id="KW-0597">Phosphoprotein</keyword>
<evidence type="ECO:0000259" key="28">
    <source>
        <dbReference type="Pfam" id="PF00122"/>
    </source>
</evidence>
<evidence type="ECO:0000256" key="12">
    <source>
        <dbReference type="ARBA" id="ARBA00022741"/>
    </source>
</evidence>
<dbReference type="FunFam" id="3.40.1110.10:FF:000072">
    <property type="entry name" value="Phospholipid-transporting ATPase"/>
    <property type="match status" value="1"/>
</dbReference>
<dbReference type="FunFam" id="3.40.50.1000:FF:000012">
    <property type="entry name" value="Phospholipid-transporting ATPase"/>
    <property type="match status" value="1"/>
</dbReference>
<keyword evidence="16 26" id="KW-0460">Magnesium</keyword>
<evidence type="ECO:0000256" key="4">
    <source>
        <dbReference type="ARBA" id="ARBA00004477"/>
    </source>
</evidence>
<dbReference type="Pfam" id="PF13246">
    <property type="entry name" value="Cation_ATPase"/>
    <property type="match status" value="1"/>
</dbReference>
<dbReference type="Pfam" id="PF00122">
    <property type="entry name" value="E1-E2_ATPase"/>
    <property type="match status" value="1"/>
</dbReference>
<evidence type="ECO:0000256" key="19">
    <source>
        <dbReference type="ARBA" id="ARBA00023055"/>
    </source>
</evidence>
<feature type="domain" description="P-type ATPase C-terminal" evidence="30">
    <location>
        <begin position="884"/>
        <end position="1131"/>
    </location>
</feature>
<keyword evidence="11 26" id="KW-0479">Metal-binding</keyword>
<evidence type="ECO:0000256" key="22">
    <source>
        <dbReference type="ARBA" id="ARBA00049128"/>
    </source>
</evidence>
<dbReference type="InterPro" id="IPR018303">
    <property type="entry name" value="ATPase_P-typ_P_site"/>
</dbReference>
<keyword evidence="12 25" id="KW-0547">Nucleotide-binding</keyword>
<keyword evidence="19" id="KW-0445">Lipid transport</keyword>
<dbReference type="GO" id="GO:0005769">
    <property type="term" value="C:early endosome"/>
    <property type="evidence" value="ECO:0007669"/>
    <property type="project" value="UniProtKB-SubCell"/>
</dbReference>
<dbReference type="InterPro" id="IPR044492">
    <property type="entry name" value="P_typ_ATPase_HD_dom"/>
</dbReference>
<feature type="transmembrane region" description="Helical" evidence="27">
    <location>
        <begin position="64"/>
        <end position="82"/>
    </location>
</feature>
<feature type="transmembrane region" description="Helical" evidence="27">
    <location>
        <begin position="1035"/>
        <end position="1054"/>
    </location>
</feature>
<dbReference type="SFLD" id="SFLDG00002">
    <property type="entry name" value="C1.7:_P-type_atpase_like"/>
    <property type="match status" value="1"/>
</dbReference>
<feature type="binding site" evidence="25">
    <location>
        <position position="435"/>
    </location>
    <ligand>
        <name>ATP</name>
        <dbReference type="ChEBI" id="CHEBI:30616"/>
    </ligand>
</feature>
<evidence type="ECO:0000256" key="7">
    <source>
        <dbReference type="ARBA" id="ARBA00022448"/>
    </source>
</evidence>
<dbReference type="SUPFAM" id="SSF81665">
    <property type="entry name" value="Calcium ATPase, transmembrane domain M"/>
    <property type="match status" value="1"/>
</dbReference>
<evidence type="ECO:0000256" key="16">
    <source>
        <dbReference type="ARBA" id="ARBA00022842"/>
    </source>
</evidence>
<evidence type="ECO:0000256" key="8">
    <source>
        <dbReference type="ARBA" id="ARBA00022475"/>
    </source>
</evidence>
<evidence type="ECO:0000256" key="15">
    <source>
        <dbReference type="ARBA" id="ARBA00022840"/>
    </source>
</evidence>
<dbReference type="InterPro" id="IPR032630">
    <property type="entry name" value="P_typ_ATPase_c"/>
</dbReference>
<keyword evidence="15 25" id="KW-0067">ATP-binding</keyword>
<evidence type="ECO:0000256" key="5">
    <source>
        <dbReference type="ARBA" id="ARBA00004651"/>
    </source>
</evidence>
<feature type="domain" description="P-type ATPase A" evidence="28">
    <location>
        <begin position="124"/>
        <end position="184"/>
    </location>
</feature>
<feature type="binding site" evidence="25">
    <location>
        <position position="715"/>
    </location>
    <ligand>
        <name>ATP</name>
        <dbReference type="ChEBI" id="CHEBI:30616"/>
    </ligand>
</feature>
<feature type="binding site" evidence="25">
    <location>
        <position position="603"/>
    </location>
    <ligand>
        <name>ATP</name>
        <dbReference type="ChEBI" id="CHEBI:30616"/>
    </ligand>
</feature>
<dbReference type="Gene3D" id="2.70.150.10">
    <property type="entry name" value="Calcium-transporting ATPase, cytoplasmic transduction domain A"/>
    <property type="match status" value="1"/>
</dbReference>
<keyword evidence="7" id="KW-0813">Transport</keyword>
<evidence type="ECO:0000256" key="18">
    <source>
        <dbReference type="ARBA" id="ARBA00022989"/>
    </source>
</evidence>
<comment type="subcellular location">
    <subcellularLocation>
        <location evidence="5">Cell membrane</location>
        <topology evidence="5">Multi-pass membrane protein</topology>
    </subcellularLocation>
    <subcellularLocation>
        <location evidence="3">Early endosome</location>
    </subcellularLocation>
    <subcellularLocation>
        <location evidence="4">Endoplasmic reticulum membrane</location>
        <topology evidence="4">Multi-pass membrane protein</topology>
    </subcellularLocation>
    <subcellularLocation>
        <location evidence="27">Membrane</location>
        <topology evidence="27">Multi-pass membrane protein</topology>
    </subcellularLocation>
    <subcellularLocation>
        <location evidence="2">Recycling endosome</location>
    </subcellularLocation>
</comment>
<dbReference type="InterPro" id="IPR008250">
    <property type="entry name" value="ATPase_P-typ_transduc_dom_A_sf"/>
</dbReference>
<feature type="binding site" evidence="25">
    <location>
        <position position="861"/>
    </location>
    <ligand>
        <name>ATP</name>
        <dbReference type="ChEBI" id="CHEBI:30616"/>
    </ligand>
</feature>
<feature type="binding site" evidence="26">
    <location>
        <position position="858"/>
    </location>
    <ligand>
        <name>Mg(2+)</name>
        <dbReference type="ChEBI" id="CHEBI:18420"/>
    </ligand>
</feature>
<evidence type="ECO:0000256" key="1">
    <source>
        <dbReference type="ARBA" id="ARBA00001946"/>
    </source>
</evidence>
<keyword evidence="13" id="KW-0967">Endosome</keyword>
<comment type="cofactor">
    <cofactor evidence="1 26">
        <name>Mg(2+)</name>
        <dbReference type="ChEBI" id="CHEBI:18420"/>
    </cofactor>
</comment>
<protein>
    <recommendedName>
        <fullName evidence="27">Phospholipid-transporting ATPase</fullName>
        <ecNumber evidence="27">7.6.2.1</ecNumber>
    </recommendedName>
</protein>
<feature type="binding site" evidence="26">
    <location>
        <position position="434"/>
    </location>
    <ligand>
        <name>Mg(2+)</name>
        <dbReference type="ChEBI" id="CHEBI:18420"/>
    </ligand>
</feature>
<dbReference type="PRINTS" id="PR00119">
    <property type="entry name" value="CATATPASE"/>
</dbReference>
<dbReference type="InterPro" id="IPR036412">
    <property type="entry name" value="HAD-like_sf"/>
</dbReference>
<feature type="binding site" evidence="25">
    <location>
        <position position="434"/>
    </location>
    <ligand>
        <name>ATP</name>
        <dbReference type="ChEBI" id="CHEBI:30616"/>
    </ligand>
</feature>
<reference evidence="31" key="1">
    <citation type="submission" date="2025-08" db="UniProtKB">
        <authorList>
            <consortium name="Ensembl"/>
        </authorList>
    </citation>
    <scope>IDENTIFICATION</scope>
</reference>
<evidence type="ECO:0000313" key="32">
    <source>
        <dbReference type="Proteomes" id="UP000694700"/>
    </source>
</evidence>
<feature type="transmembrane region" description="Helical" evidence="27">
    <location>
        <begin position="1107"/>
        <end position="1128"/>
    </location>
</feature>
<dbReference type="GO" id="GO:0140326">
    <property type="term" value="F:ATPase-coupled intramembrane lipid transporter activity"/>
    <property type="evidence" value="ECO:0007669"/>
    <property type="project" value="UniProtKB-EC"/>
</dbReference>
<dbReference type="Gene3D" id="3.40.1110.10">
    <property type="entry name" value="Calcium-transporting ATPase, cytoplasmic domain N"/>
    <property type="match status" value="1"/>
</dbReference>
<keyword evidence="8" id="KW-1003">Cell membrane</keyword>
<dbReference type="InterPro" id="IPR006539">
    <property type="entry name" value="P-type_ATPase_IV"/>
</dbReference>
<dbReference type="CDD" id="cd02073">
    <property type="entry name" value="P-type_ATPase_APLT_Dnf-like"/>
    <property type="match status" value="1"/>
</dbReference>
<dbReference type="InterPro" id="IPR059000">
    <property type="entry name" value="ATPase_P-type_domA"/>
</dbReference>
<dbReference type="GO" id="GO:0055037">
    <property type="term" value="C:recycling endosome"/>
    <property type="evidence" value="ECO:0007669"/>
    <property type="project" value="UniProtKB-SubCell"/>
</dbReference>
<keyword evidence="14" id="KW-0256">Endoplasmic reticulum</keyword>
<feature type="binding site" evidence="25">
    <location>
        <position position="862"/>
    </location>
    <ligand>
        <name>ATP</name>
        <dbReference type="ChEBI" id="CHEBI:30616"/>
    </ligand>
</feature>
<evidence type="ECO:0000259" key="29">
    <source>
        <dbReference type="Pfam" id="PF16209"/>
    </source>
</evidence>
<evidence type="ECO:0000256" key="6">
    <source>
        <dbReference type="ARBA" id="ARBA00008109"/>
    </source>
</evidence>
<feature type="binding site" evidence="25">
    <location>
        <position position="714"/>
    </location>
    <ligand>
        <name>ATP</name>
        <dbReference type="ChEBI" id="CHEBI:30616"/>
    </ligand>
</feature>
<evidence type="ECO:0000256" key="20">
    <source>
        <dbReference type="ARBA" id="ARBA00023136"/>
    </source>
</evidence>
<feature type="binding site" evidence="25">
    <location>
        <position position="837"/>
    </location>
    <ligand>
        <name>ATP</name>
        <dbReference type="ChEBI" id="CHEBI:30616"/>
    </ligand>
</feature>
<keyword evidence="10 27" id="KW-0812">Transmembrane</keyword>
<evidence type="ECO:0000256" key="9">
    <source>
        <dbReference type="ARBA" id="ARBA00022553"/>
    </source>
</evidence>
<evidence type="ECO:0000256" key="11">
    <source>
        <dbReference type="ARBA" id="ARBA00022723"/>
    </source>
</evidence>
<dbReference type="InterPro" id="IPR023298">
    <property type="entry name" value="ATPase_P-typ_TM_dom_sf"/>
</dbReference>
<dbReference type="InterPro" id="IPR023299">
    <property type="entry name" value="ATPase_P-typ_cyto_dom_N"/>
</dbReference>
<evidence type="ECO:0000256" key="14">
    <source>
        <dbReference type="ARBA" id="ARBA00022824"/>
    </source>
</evidence>
<dbReference type="GO" id="GO:0016887">
    <property type="term" value="F:ATP hydrolysis activity"/>
    <property type="evidence" value="ECO:0007669"/>
    <property type="project" value="InterPro"/>
</dbReference>
<dbReference type="PANTHER" id="PTHR24092">
    <property type="entry name" value="PROBABLE PHOSPHOLIPID-TRANSPORTING ATPASE"/>
    <property type="match status" value="1"/>
</dbReference>
<dbReference type="Ensembl" id="ENSCCRT00015017507.1">
    <property type="protein sequence ID" value="ENSCCRP00015016902.1"/>
    <property type="gene ID" value="ENSCCRG00015007434.1"/>
</dbReference>
<evidence type="ECO:0000256" key="17">
    <source>
        <dbReference type="ARBA" id="ARBA00022967"/>
    </source>
</evidence>
<dbReference type="GO" id="GO:0045332">
    <property type="term" value="P:phospholipid translocation"/>
    <property type="evidence" value="ECO:0007669"/>
    <property type="project" value="TreeGrafter"/>
</dbReference>
<evidence type="ECO:0000256" key="26">
    <source>
        <dbReference type="PIRSR" id="PIRSR606539-3"/>
    </source>
</evidence>
<dbReference type="Gene3D" id="3.40.50.1000">
    <property type="entry name" value="HAD superfamily/HAD-like"/>
    <property type="match status" value="1"/>
</dbReference>
<dbReference type="SFLD" id="SFLDF00027">
    <property type="entry name" value="p-type_atpase"/>
    <property type="match status" value="1"/>
</dbReference>
<dbReference type="GO" id="GO:0000287">
    <property type="term" value="F:magnesium ion binding"/>
    <property type="evidence" value="ECO:0007669"/>
    <property type="project" value="UniProtKB-UniRule"/>
</dbReference>
<comment type="catalytic activity">
    <reaction evidence="23">
        <text>a 1,2-diacyl-sn-glycero-3-phospho-L-serine(out) + ATP + H2O = a 1,2-diacyl-sn-glycero-3-phospho-L-serine(in) + ADP + phosphate + H(+)</text>
        <dbReference type="Rhea" id="RHEA:38567"/>
        <dbReference type="ChEBI" id="CHEBI:15377"/>
        <dbReference type="ChEBI" id="CHEBI:15378"/>
        <dbReference type="ChEBI" id="CHEBI:30616"/>
        <dbReference type="ChEBI" id="CHEBI:43474"/>
        <dbReference type="ChEBI" id="CHEBI:57262"/>
        <dbReference type="ChEBI" id="CHEBI:456216"/>
    </reaction>
    <physiologicalReaction direction="left-to-right" evidence="23">
        <dbReference type="Rhea" id="RHEA:38568"/>
    </physiologicalReaction>
</comment>
<evidence type="ECO:0000259" key="30">
    <source>
        <dbReference type="Pfam" id="PF16212"/>
    </source>
</evidence>
<dbReference type="InterPro" id="IPR032631">
    <property type="entry name" value="P-type_ATPase_N"/>
</dbReference>
<evidence type="ECO:0000256" key="3">
    <source>
        <dbReference type="ARBA" id="ARBA00004412"/>
    </source>
</evidence>
<feature type="domain" description="P-type ATPase N-terminal" evidence="29">
    <location>
        <begin position="38"/>
        <end position="91"/>
    </location>
</feature>
<feature type="binding site" evidence="25">
    <location>
        <position position="538"/>
    </location>
    <ligand>
        <name>ATP</name>
        <dbReference type="ChEBI" id="CHEBI:30616"/>
    </ligand>
</feature>
<dbReference type="NCBIfam" id="TIGR01494">
    <property type="entry name" value="ATPase_P-type"/>
    <property type="match status" value="3"/>
</dbReference>
<keyword evidence="18 27" id="KW-1133">Transmembrane helix</keyword>
<feature type="transmembrane region" description="Helical" evidence="27">
    <location>
        <begin position="1140"/>
        <end position="1160"/>
    </location>
</feature>
<feature type="active site" description="4-aspartylphosphate intermediate" evidence="24">
    <location>
        <position position="434"/>
    </location>
</feature>
<dbReference type="SUPFAM" id="SSF81660">
    <property type="entry name" value="Metal cation-transporting ATPase, ATP-binding domain N"/>
    <property type="match status" value="1"/>
</dbReference>
<feature type="binding site" evidence="25">
    <location>
        <position position="831"/>
    </location>
    <ligand>
        <name>ATP</name>
        <dbReference type="ChEBI" id="CHEBI:30616"/>
    </ligand>
</feature>
<dbReference type="EC" id="7.6.2.1" evidence="27"/>
<evidence type="ECO:0000256" key="10">
    <source>
        <dbReference type="ARBA" id="ARBA00022692"/>
    </source>
</evidence>
<dbReference type="NCBIfam" id="TIGR01652">
    <property type="entry name" value="ATPase-Plipid"/>
    <property type="match status" value="1"/>
</dbReference>
<dbReference type="PROSITE" id="PS00154">
    <property type="entry name" value="ATPASE_E1_E2"/>
    <property type="match status" value="1"/>
</dbReference>
<keyword evidence="20 27" id="KW-0472">Membrane</keyword>
<dbReference type="FunFam" id="2.70.150.10:FF:000009">
    <property type="entry name" value="Phospholipid-transporting ATPase"/>
    <property type="match status" value="1"/>
</dbReference>
<dbReference type="PANTHER" id="PTHR24092:SF38">
    <property type="entry name" value="PHOSPHOLIPID-TRANSPORTING ATPASE IG"/>
    <property type="match status" value="1"/>
</dbReference>
<comment type="catalytic activity">
    <reaction evidence="21 27">
        <text>ATP + H2O + phospholipidSide 1 = ADP + phosphate + phospholipidSide 2.</text>
        <dbReference type="EC" id="7.6.2.1"/>
    </reaction>
</comment>
<evidence type="ECO:0000256" key="27">
    <source>
        <dbReference type="RuleBase" id="RU362033"/>
    </source>
</evidence>